<evidence type="ECO:0000256" key="1">
    <source>
        <dbReference type="SAM" id="Coils"/>
    </source>
</evidence>
<dbReference type="AlphaFoldDB" id="A0A232F479"/>
<organism evidence="2 3">
    <name type="scientific">Trichomalopsis sarcophagae</name>
    <dbReference type="NCBI Taxonomy" id="543379"/>
    <lineage>
        <taxon>Eukaryota</taxon>
        <taxon>Metazoa</taxon>
        <taxon>Ecdysozoa</taxon>
        <taxon>Arthropoda</taxon>
        <taxon>Hexapoda</taxon>
        <taxon>Insecta</taxon>
        <taxon>Pterygota</taxon>
        <taxon>Neoptera</taxon>
        <taxon>Endopterygota</taxon>
        <taxon>Hymenoptera</taxon>
        <taxon>Apocrita</taxon>
        <taxon>Proctotrupomorpha</taxon>
        <taxon>Chalcidoidea</taxon>
        <taxon>Pteromalidae</taxon>
        <taxon>Pteromalinae</taxon>
        <taxon>Trichomalopsis</taxon>
    </lineage>
</organism>
<name>A0A232F479_9HYME</name>
<sequence length="420" mass="48284">KYFLEAGRRRRSSGSGLKYSRLDRSHGAVLVRKIFAPFEVDLTQIHRSWFSHLASPVQQRADSNRFTHGYERNSQCIFHPTNSAIPSPQKRRSELAVQLLFLCIGEQLLSYSEGENIQHSSVRRIATAAIFQKRPGQIASGQIRFCDTEHQRLGALCLRRRRLMPTGWLFFLLHRKSGKIIMAEANNGFLKVKKLSTFKEPYSSFNYSVEIKKENQNANQQIEAEINEEDHDFKELMKDLQTQIIKNQSGIMYHTLNSVRRLRKQGKNVKSSYSQGKYCFGSTQMLSEEGKCNIFESKFDNIHRGADPMKKIRKSCYRCTKGVSTVIKSHEARRRVLSTFCLRSRRRCCSFGPGPARKALTKLRVLSRWFGATASTWARYFCIVHSRLGTGRLGRGSSLCNDDICYEFFMGVYRTAADVI</sequence>
<keyword evidence="1" id="KW-0175">Coiled coil</keyword>
<evidence type="ECO:0000313" key="2">
    <source>
        <dbReference type="EMBL" id="OXU25485.1"/>
    </source>
</evidence>
<accession>A0A232F479</accession>
<gene>
    <name evidence="2" type="ORF">TSAR_014959</name>
</gene>
<feature type="non-terminal residue" evidence="2">
    <location>
        <position position="1"/>
    </location>
</feature>
<protein>
    <submittedName>
        <fullName evidence="2">Uncharacterized protein</fullName>
    </submittedName>
</protein>
<proteinExistence type="predicted"/>
<dbReference type="Proteomes" id="UP000215335">
    <property type="component" value="Unassembled WGS sequence"/>
</dbReference>
<comment type="caution">
    <text evidence="2">The sequence shown here is derived from an EMBL/GenBank/DDBJ whole genome shotgun (WGS) entry which is preliminary data.</text>
</comment>
<reference evidence="2 3" key="1">
    <citation type="journal article" date="2017" name="Curr. Biol.">
        <title>The Evolution of Venom by Co-option of Single-Copy Genes.</title>
        <authorList>
            <person name="Martinson E.O."/>
            <person name="Mrinalini"/>
            <person name="Kelkar Y.D."/>
            <person name="Chang C.H."/>
            <person name="Werren J.H."/>
        </authorList>
    </citation>
    <scope>NUCLEOTIDE SEQUENCE [LARGE SCALE GENOMIC DNA]</scope>
    <source>
        <strain evidence="2 3">Alberta</strain>
        <tissue evidence="2">Whole body</tissue>
    </source>
</reference>
<feature type="coiled-coil region" evidence="1">
    <location>
        <begin position="208"/>
        <end position="239"/>
    </location>
</feature>
<dbReference type="EMBL" id="NNAY01001014">
    <property type="protein sequence ID" value="OXU25485.1"/>
    <property type="molecule type" value="Genomic_DNA"/>
</dbReference>
<keyword evidence="3" id="KW-1185">Reference proteome</keyword>
<evidence type="ECO:0000313" key="3">
    <source>
        <dbReference type="Proteomes" id="UP000215335"/>
    </source>
</evidence>